<comment type="caution">
    <text evidence="2">The sequence shown here is derived from an EMBL/GenBank/DDBJ whole genome shotgun (WGS) entry which is preliminary data.</text>
</comment>
<evidence type="ECO:0000256" key="1">
    <source>
        <dbReference type="SAM" id="MobiDB-lite"/>
    </source>
</evidence>
<gene>
    <name evidence="2" type="ORF">F6X42_24035</name>
</gene>
<reference evidence="2 3" key="1">
    <citation type="submission" date="2019-09" db="EMBL/GenBank/DDBJ databases">
        <title>Paraburkholderia podalyriae sp. nov., A South African Podalyria-associated rhizobium.</title>
        <authorList>
            <person name="Mavima L."/>
            <person name="Beukes C.W."/>
            <person name="Palmer M."/>
            <person name="De Meyer S.E."/>
            <person name="James E.K."/>
            <person name="Maluk M."/>
            <person name="Avontuur J.R."/>
            <person name="Chan W.Y."/>
            <person name="Venter S.N."/>
            <person name="Steenkamp E.T."/>
        </authorList>
    </citation>
    <scope>NUCLEOTIDE SEQUENCE [LARGE SCALE GENOMIC DNA]</scope>
    <source>
        <strain evidence="2 3">WC7.3b</strain>
    </source>
</reference>
<name>A0ABR7PTC3_9BURK</name>
<protein>
    <recommendedName>
        <fullName evidence="4">Resolvase/invertase-type recombinase catalytic domain-containing protein</fullName>
    </recommendedName>
</protein>
<keyword evidence="3" id="KW-1185">Reference proteome</keyword>
<sequence>MNNDPGNSGGERRIWGGRKVVQCVKYMANARRRGERLADNCLTRTLQGQKFQADTFAGNSPAMNGQRVGYVRVSTFEPNAARQLDGLRWIAPSPTRRPARTRSGRGSTRCSRSCVLATP</sequence>
<accession>A0ABR7PTC3</accession>
<feature type="region of interest" description="Disordered" evidence="1">
    <location>
        <begin position="92"/>
        <end position="112"/>
    </location>
</feature>
<evidence type="ECO:0000313" key="3">
    <source>
        <dbReference type="Proteomes" id="UP000736373"/>
    </source>
</evidence>
<organism evidence="2 3">
    <name type="scientific">Paraburkholderia podalyriae</name>
    <dbReference type="NCBI Taxonomy" id="1938811"/>
    <lineage>
        <taxon>Bacteria</taxon>
        <taxon>Pseudomonadati</taxon>
        <taxon>Pseudomonadota</taxon>
        <taxon>Betaproteobacteria</taxon>
        <taxon>Burkholderiales</taxon>
        <taxon>Burkholderiaceae</taxon>
        <taxon>Paraburkholderia</taxon>
    </lineage>
</organism>
<evidence type="ECO:0008006" key="4">
    <source>
        <dbReference type="Google" id="ProtNLM"/>
    </source>
</evidence>
<dbReference type="EMBL" id="VZQQ01000021">
    <property type="protein sequence ID" value="MBC8749537.1"/>
    <property type="molecule type" value="Genomic_DNA"/>
</dbReference>
<dbReference type="Proteomes" id="UP000736373">
    <property type="component" value="Unassembled WGS sequence"/>
</dbReference>
<proteinExistence type="predicted"/>
<evidence type="ECO:0000313" key="2">
    <source>
        <dbReference type="EMBL" id="MBC8749537.1"/>
    </source>
</evidence>